<evidence type="ECO:0000256" key="2">
    <source>
        <dbReference type="ARBA" id="ARBA00004574"/>
    </source>
</evidence>
<evidence type="ECO:0000256" key="3">
    <source>
        <dbReference type="ARBA" id="ARBA00006332"/>
    </source>
</evidence>
<keyword evidence="6" id="KW-0779">Telomere</keyword>
<keyword evidence="11" id="KW-1185">Reference proteome</keyword>
<feature type="compositionally biased region" description="Pro residues" evidence="9">
    <location>
        <begin position="30"/>
        <end position="49"/>
    </location>
</feature>
<gene>
    <name evidence="10" type="ORF">FH972_018501</name>
</gene>
<proteinExistence type="inferred from homology"/>
<keyword evidence="5" id="KW-0158">Chromosome</keyword>
<evidence type="ECO:0000256" key="6">
    <source>
        <dbReference type="ARBA" id="ARBA00022895"/>
    </source>
</evidence>
<feature type="region of interest" description="Disordered" evidence="9">
    <location>
        <begin position="18"/>
        <end position="53"/>
    </location>
</feature>
<evidence type="ECO:0000256" key="7">
    <source>
        <dbReference type="ARBA" id="ARBA00023125"/>
    </source>
</evidence>
<evidence type="ECO:0000256" key="5">
    <source>
        <dbReference type="ARBA" id="ARBA00022454"/>
    </source>
</evidence>
<evidence type="ECO:0000313" key="11">
    <source>
        <dbReference type="Proteomes" id="UP000327013"/>
    </source>
</evidence>
<organism evidence="10 11">
    <name type="scientific">Carpinus fangiana</name>
    <dbReference type="NCBI Taxonomy" id="176857"/>
    <lineage>
        <taxon>Eukaryota</taxon>
        <taxon>Viridiplantae</taxon>
        <taxon>Streptophyta</taxon>
        <taxon>Embryophyta</taxon>
        <taxon>Tracheophyta</taxon>
        <taxon>Spermatophyta</taxon>
        <taxon>Magnoliopsida</taxon>
        <taxon>eudicotyledons</taxon>
        <taxon>Gunneridae</taxon>
        <taxon>Pentapetalae</taxon>
        <taxon>rosids</taxon>
        <taxon>fabids</taxon>
        <taxon>Fagales</taxon>
        <taxon>Betulaceae</taxon>
        <taxon>Carpinus</taxon>
    </lineage>
</organism>
<dbReference type="PANTHER" id="PTHR14865">
    <property type="entry name" value="CST COMPLEX SUBUNIT CTC1"/>
    <property type="match status" value="1"/>
</dbReference>
<evidence type="ECO:0000256" key="4">
    <source>
        <dbReference type="ARBA" id="ARBA00016175"/>
    </source>
</evidence>
<accession>A0A5N6RMN4</accession>
<dbReference type="GO" id="GO:0003697">
    <property type="term" value="F:single-stranded DNA binding"/>
    <property type="evidence" value="ECO:0007669"/>
    <property type="project" value="TreeGrafter"/>
</dbReference>
<dbReference type="GO" id="GO:1990879">
    <property type="term" value="C:CST complex"/>
    <property type="evidence" value="ECO:0007669"/>
    <property type="project" value="TreeGrafter"/>
</dbReference>
<dbReference type="GO" id="GO:0042162">
    <property type="term" value="F:telomeric DNA binding"/>
    <property type="evidence" value="ECO:0007669"/>
    <property type="project" value="TreeGrafter"/>
</dbReference>
<dbReference type="InterPro" id="IPR042617">
    <property type="entry name" value="CTC1-like"/>
</dbReference>
<dbReference type="GO" id="GO:0010833">
    <property type="term" value="P:telomere maintenance via telomere lengthening"/>
    <property type="evidence" value="ECO:0007669"/>
    <property type="project" value="TreeGrafter"/>
</dbReference>
<dbReference type="PANTHER" id="PTHR14865:SF2">
    <property type="entry name" value="CST COMPLEX SUBUNIT CTC1"/>
    <property type="match status" value="1"/>
</dbReference>
<dbReference type="InterPro" id="IPR028262">
    <property type="entry name" value="CTC1_plant"/>
</dbReference>
<dbReference type="Pfam" id="PF15491">
    <property type="entry name" value="CTC1_2"/>
    <property type="match status" value="1"/>
</dbReference>
<protein>
    <recommendedName>
        <fullName evidence="4">CST complex subunit CTC1</fullName>
    </recommendedName>
</protein>
<keyword evidence="8" id="KW-0539">Nucleus</keyword>
<dbReference type="EMBL" id="CM017327">
    <property type="protein sequence ID" value="KAE8100618.1"/>
    <property type="molecule type" value="Genomic_DNA"/>
</dbReference>
<comment type="similarity">
    <text evidence="3">Belongs to the CTC1 family.</text>
</comment>
<dbReference type="GO" id="GO:0045740">
    <property type="term" value="P:positive regulation of DNA replication"/>
    <property type="evidence" value="ECO:0007669"/>
    <property type="project" value="TreeGrafter"/>
</dbReference>
<evidence type="ECO:0000256" key="8">
    <source>
        <dbReference type="ARBA" id="ARBA00023242"/>
    </source>
</evidence>
<sequence>MEDPKVLTILELLQRGRPLTATSSLHSPPRSRPIPPKPPGPTPSSPNPNPTVLTPLNHPAILIGTLNLPTDDSTSAPNLNLRCPNRTCFQFSDASATICCDILDLDVRIIGKKIHILAWNFVPLKKHGGGFLEIIKWRFPESIGRLGRCSVDSFPLVSSSESTFDDSSKARYRIHGALEYVSPVTVVPCNKANLRGFLVQFMVCKCENGQGSGCHCYNKPEFVYFCGSTSSWHPLITKLIGNIITVSGLKKKMVYIGKEVSRLMYVTMDKSALHLPRPSKKWVLHEKNIVKGKGECGSYKGIVRGVYMQGMVVELDDEVWLLLTDHQLTAPHSLRVGALISVRNVHFVNPKFTWKKMVILGACFKTSITVDVFSPLETGCHVVSQSQSMLGKFVESLVYSARLWVLLVVSCFRKKFAGITSEKEILGSKHKEGLVQVYASFHLPMSVFRFRHGVFMELCTHDQCGCGSERYSDSLKLVMPISSFIRHCEATWTRMLRLEKDCKKMFEKNQFSLLPCEGRFYGRSVRKILTSQDIGIILLGSLKISPTSGRLQLVDATGSIDVLIPDLPSTWNANSIFEVINYSVVVEGVPNMKDHLGLSDSESVSCRSIFQCISLARETNLAVFVYFHIRNVACRNIPLNQCIDWKNDIKKLEDGTFHLLYVTHKFPVPHKFHGDPAVSNTLSLFVEALILPWNLFLAADGLMNPTTVSSEQLEKPMEHSAGENYQERVSLRRCNFNHSPIRALRSSVMYDFHKSGGENPYTQSREEPRLGNLNSYEISCLVTVRGVDGNDLVTSGILYCTRANLGSSGGCRLGAYKVLMEFKSESFFNYQLLQIGGYYITKHHGDDLFCNFEDSVYASGVKVLITSGTHFWSLSYASNEVLRNSNSTHHPILDDSSFRNNEVLSEDQIEPLQVSTKNSARTCLDVHLCLPAPAIGLLEVNLEGFGVGQPVVIPKDVSNASLPMGSPDCNRLFPEGNLSSLQGQVVAVHGIDDSSIDAHLSHESLGDVLQSRSFQGTTISFCIHVLVDDHSVRIFGSLNKHAFPTGFGPGTYATFYRILELGRKNIFMLTPVTFIAINSVHVVSEPYRDTYFKFWPASDAYNNASPDSVSSGLFSDLFQCLDCKPMRFHCRVVAVRILVLEKKKVIYDDLESKVLARPPLIDIPLACFVLDDGSSSCYCWADAERAATLLRLHEKLPRRERSGWTLKWAGIDDNACSTSTYYLERIFKNHDRITVKNYGSMFDSSCQELAVSYTPDNALSISDESLLKFITLNASSGTFWTVVAGMMDSRTCWQLGKEHLTEMEMPLHSIPNIWASEVCYANPLTGGRDMIQELLKK</sequence>
<dbReference type="Proteomes" id="UP000327013">
    <property type="component" value="Chromosome 7"/>
</dbReference>
<evidence type="ECO:0000256" key="9">
    <source>
        <dbReference type="SAM" id="MobiDB-lite"/>
    </source>
</evidence>
<evidence type="ECO:0000256" key="1">
    <source>
        <dbReference type="ARBA" id="ARBA00004123"/>
    </source>
</evidence>
<name>A0A5N6RMN4_9ROSI</name>
<reference evidence="10 11" key="1">
    <citation type="submission" date="2019-06" db="EMBL/GenBank/DDBJ databases">
        <title>A chromosomal-level reference genome of Carpinus fangiana (Coryloideae, Betulaceae).</title>
        <authorList>
            <person name="Yang X."/>
            <person name="Wang Z."/>
            <person name="Zhang L."/>
            <person name="Hao G."/>
            <person name="Liu J."/>
            <person name="Yang Y."/>
        </authorList>
    </citation>
    <scope>NUCLEOTIDE SEQUENCE [LARGE SCALE GENOMIC DNA]</scope>
    <source>
        <strain evidence="10">Cfa_2016G</strain>
        <tissue evidence="10">Leaf</tissue>
    </source>
</reference>
<dbReference type="OrthoDB" id="2314520at2759"/>
<keyword evidence="7" id="KW-0238">DNA-binding</keyword>
<comment type="subcellular location">
    <subcellularLocation>
        <location evidence="2">Chromosome</location>
        <location evidence="2">Telomere</location>
    </subcellularLocation>
    <subcellularLocation>
        <location evidence="1">Nucleus</location>
    </subcellularLocation>
</comment>
<evidence type="ECO:0000313" key="10">
    <source>
        <dbReference type="EMBL" id="KAE8100618.1"/>
    </source>
</evidence>